<dbReference type="InterPro" id="IPR029058">
    <property type="entry name" value="AB_hydrolase_fold"/>
</dbReference>
<dbReference type="RefSeq" id="WP_307202535.1">
    <property type="nucleotide sequence ID" value="NZ_JAUSSU010000003.1"/>
</dbReference>
<dbReference type="Pfam" id="PF12146">
    <property type="entry name" value="Hydrolase_4"/>
    <property type="match status" value="1"/>
</dbReference>
<reference evidence="2 3" key="1">
    <citation type="submission" date="2023-07" db="EMBL/GenBank/DDBJ databases">
        <title>Sorghum-associated microbial communities from plants grown in Nebraska, USA.</title>
        <authorList>
            <person name="Schachtman D."/>
        </authorList>
    </citation>
    <scope>NUCLEOTIDE SEQUENCE [LARGE SCALE GENOMIC DNA]</scope>
    <source>
        <strain evidence="2 3">CC482</strain>
    </source>
</reference>
<dbReference type="Proteomes" id="UP001229346">
    <property type="component" value="Unassembled WGS sequence"/>
</dbReference>
<evidence type="ECO:0000313" key="3">
    <source>
        <dbReference type="Proteomes" id="UP001229346"/>
    </source>
</evidence>
<dbReference type="GO" id="GO:0016787">
    <property type="term" value="F:hydrolase activity"/>
    <property type="evidence" value="ECO:0007669"/>
    <property type="project" value="UniProtKB-KW"/>
</dbReference>
<name>A0ABT9U0S1_PAEHA</name>
<accession>A0ABT9U0S1</accession>
<evidence type="ECO:0000259" key="1">
    <source>
        <dbReference type="Pfam" id="PF12146"/>
    </source>
</evidence>
<organism evidence="2 3">
    <name type="scientific">Paenibacillus harenae</name>
    <dbReference type="NCBI Taxonomy" id="306543"/>
    <lineage>
        <taxon>Bacteria</taxon>
        <taxon>Bacillati</taxon>
        <taxon>Bacillota</taxon>
        <taxon>Bacilli</taxon>
        <taxon>Bacillales</taxon>
        <taxon>Paenibacillaceae</taxon>
        <taxon>Paenibacillus</taxon>
    </lineage>
</organism>
<evidence type="ECO:0000313" key="2">
    <source>
        <dbReference type="EMBL" id="MDQ0112034.1"/>
    </source>
</evidence>
<dbReference type="PRINTS" id="PR00111">
    <property type="entry name" value="ABHYDROLASE"/>
</dbReference>
<proteinExistence type="predicted"/>
<dbReference type="PANTHER" id="PTHR11614">
    <property type="entry name" value="PHOSPHOLIPASE-RELATED"/>
    <property type="match status" value="1"/>
</dbReference>
<dbReference type="EMBL" id="JAUSSU010000003">
    <property type="protein sequence ID" value="MDQ0112034.1"/>
    <property type="molecule type" value="Genomic_DNA"/>
</dbReference>
<protein>
    <submittedName>
        <fullName evidence="2">Alpha-beta hydrolase superfamily lysophospholipase</fullName>
    </submittedName>
</protein>
<dbReference type="InterPro" id="IPR000073">
    <property type="entry name" value="AB_hydrolase_1"/>
</dbReference>
<feature type="domain" description="Serine aminopeptidase S33" evidence="1">
    <location>
        <begin position="39"/>
        <end position="274"/>
    </location>
</feature>
<dbReference type="InterPro" id="IPR022742">
    <property type="entry name" value="Hydrolase_4"/>
</dbReference>
<keyword evidence="2" id="KW-0378">Hydrolase</keyword>
<gene>
    <name evidence="2" type="ORF">J2T15_001469</name>
</gene>
<dbReference type="SUPFAM" id="SSF53474">
    <property type="entry name" value="alpha/beta-Hydrolases"/>
    <property type="match status" value="1"/>
</dbReference>
<dbReference type="Gene3D" id="3.40.50.1820">
    <property type="entry name" value="alpha/beta hydrolase"/>
    <property type="match status" value="1"/>
</dbReference>
<comment type="caution">
    <text evidence="2">The sequence shown here is derived from an EMBL/GenBank/DDBJ whole genome shotgun (WGS) entry which is preliminary data.</text>
</comment>
<sequence>MLRLERRLIGAGEAQLYVREWLPDNSEPSTSAEEHERAKLKSVVCLLHGMGEHGERFSHVAESLTSNGHAVIAIDQFGHGYSSGKRGHMLSIGATISNAALMIDDASTRHPGLPLFLYGHSKGGNIALNCALRLHPKLSGVILSSPWLRLAFQPTEAKLWLARRLASILPALQQSTGLKAEDLYRSGNPRAATIENDRLYHNKITLRTFLEIQRAGEWAIEHADEIDVPILLFHGTADKVTSYDTSKELAERLGERCTWYSVEGGYHELHNDVDGERTIGQMMDWIEYRCQNR</sequence>
<keyword evidence="3" id="KW-1185">Reference proteome</keyword>
<dbReference type="InterPro" id="IPR051044">
    <property type="entry name" value="MAG_DAG_Lipase"/>
</dbReference>